<dbReference type="Proteomes" id="UP000838756">
    <property type="component" value="Unassembled WGS sequence"/>
</dbReference>
<evidence type="ECO:0000313" key="2">
    <source>
        <dbReference type="Proteomes" id="UP000838756"/>
    </source>
</evidence>
<dbReference type="EMBL" id="CAKXAJ010025464">
    <property type="protein sequence ID" value="CAH2239863.1"/>
    <property type="molecule type" value="Genomic_DNA"/>
</dbReference>
<organism evidence="1 2">
    <name type="scientific">Pararge aegeria aegeria</name>
    <dbReference type="NCBI Taxonomy" id="348720"/>
    <lineage>
        <taxon>Eukaryota</taxon>
        <taxon>Metazoa</taxon>
        <taxon>Ecdysozoa</taxon>
        <taxon>Arthropoda</taxon>
        <taxon>Hexapoda</taxon>
        <taxon>Insecta</taxon>
        <taxon>Pterygota</taxon>
        <taxon>Neoptera</taxon>
        <taxon>Endopterygota</taxon>
        <taxon>Lepidoptera</taxon>
        <taxon>Glossata</taxon>
        <taxon>Ditrysia</taxon>
        <taxon>Papilionoidea</taxon>
        <taxon>Nymphalidae</taxon>
        <taxon>Satyrinae</taxon>
        <taxon>Satyrini</taxon>
        <taxon>Parargina</taxon>
        <taxon>Pararge</taxon>
    </lineage>
</organism>
<proteinExistence type="predicted"/>
<comment type="caution">
    <text evidence="1">The sequence shown here is derived from an EMBL/GenBank/DDBJ whole genome shotgun (WGS) entry which is preliminary data.</text>
</comment>
<reference evidence="1" key="1">
    <citation type="submission" date="2022-03" db="EMBL/GenBank/DDBJ databases">
        <authorList>
            <person name="Lindestad O."/>
        </authorList>
    </citation>
    <scope>NUCLEOTIDE SEQUENCE</scope>
</reference>
<dbReference type="AlphaFoldDB" id="A0A8S4RND2"/>
<name>A0A8S4RND2_9NEOP</name>
<evidence type="ECO:0000313" key="1">
    <source>
        <dbReference type="EMBL" id="CAH2239863.1"/>
    </source>
</evidence>
<gene>
    <name evidence="1" type="primary">jg4550</name>
    <name evidence="1" type="ORF">PAEG_LOCUS16501</name>
</gene>
<accession>A0A8S4RND2</accession>
<sequence length="105" mass="12354">MYGIPLKRVTQFKYLEHVISFDLKDDADIERERRALSVRANMIARRFARCTVPVKVTLFRAYCTSFYTSSLWINYTHKQYSVLRVQYHWDCLGLAAGQGCTPKRI</sequence>
<keyword evidence="2" id="KW-1185">Reference proteome</keyword>
<dbReference type="OrthoDB" id="10014409at2759"/>
<protein>
    <submittedName>
        <fullName evidence="1">Jg4550 protein</fullName>
    </submittedName>
</protein>